<sequence length="141" mass="15560">MLAVFASSALFGWAQEEPQYKPGENPYQDEFVLKLGEPIALYVEIDGTRFAELTITPQGNVEPGKNVKCQVVMTGARVASGRVEVLPVLLLEDQNGKSLDRLTPAPFKVRGERPFEYKDTITASGDSLAAATKVWVYLEIR</sequence>
<keyword evidence="2" id="KW-1185">Reference proteome</keyword>
<dbReference type="EMBL" id="JMFG01000016">
    <property type="protein sequence ID" value="KDA53861.1"/>
    <property type="molecule type" value="Genomic_DNA"/>
</dbReference>
<gene>
    <name evidence="1" type="ORF">EG19_02490</name>
</gene>
<organism evidence="1 2">
    <name type="scientific">Thermoanaerobaculum aquaticum</name>
    <dbReference type="NCBI Taxonomy" id="1312852"/>
    <lineage>
        <taxon>Bacteria</taxon>
        <taxon>Pseudomonadati</taxon>
        <taxon>Acidobacteriota</taxon>
        <taxon>Thermoanaerobaculia</taxon>
        <taxon>Thermoanaerobaculales</taxon>
        <taxon>Thermoanaerobaculaceae</taxon>
        <taxon>Thermoanaerobaculum</taxon>
    </lineage>
</organism>
<comment type="caution">
    <text evidence="1">The sequence shown here is derived from an EMBL/GenBank/DDBJ whole genome shotgun (WGS) entry which is preliminary data.</text>
</comment>
<dbReference type="AlphaFoldDB" id="A0A062Y0H6"/>
<proteinExistence type="predicted"/>
<protein>
    <submittedName>
        <fullName evidence="1">Uncharacterized protein</fullName>
    </submittedName>
</protein>
<evidence type="ECO:0000313" key="2">
    <source>
        <dbReference type="Proteomes" id="UP000027284"/>
    </source>
</evidence>
<dbReference type="Proteomes" id="UP000027284">
    <property type="component" value="Unassembled WGS sequence"/>
</dbReference>
<accession>A0A062Y0H6</accession>
<reference evidence="1 2" key="1">
    <citation type="submission" date="2014-04" db="EMBL/GenBank/DDBJ databases">
        <title>The Genome Sequence of Thermoanaerobaculum aquaticum MP-01, The First Cultivated Group 23 Acidobacterium.</title>
        <authorList>
            <person name="Stamps B.W."/>
            <person name="Losey N.A."/>
            <person name="Lawson P.A."/>
            <person name="Stevenson B.S."/>
        </authorList>
    </citation>
    <scope>NUCLEOTIDE SEQUENCE [LARGE SCALE GENOMIC DNA]</scope>
    <source>
        <strain evidence="1 2">MP-01</strain>
    </source>
</reference>
<name>A0A062Y0H6_9BACT</name>
<evidence type="ECO:0000313" key="1">
    <source>
        <dbReference type="EMBL" id="KDA53861.1"/>
    </source>
</evidence>